<accession>A0A8J8K7Y4</accession>
<proteinExistence type="predicted"/>
<evidence type="ECO:0000313" key="1">
    <source>
        <dbReference type="EMBL" id="NRS91427.1"/>
    </source>
</evidence>
<comment type="caution">
    <text evidence="1">The sequence shown here is derived from an EMBL/GenBank/DDBJ whole genome shotgun (WGS) entry which is preliminary data.</text>
</comment>
<protein>
    <submittedName>
        <fullName evidence="1">Uncharacterized protein</fullName>
    </submittedName>
</protein>
<evidence type="ECO:0000313" key="2">
    <source>
        <dbReference type="Proteomes" id="UP000610746"/>
    </source>
</evidence>
<dbReference type="EMBL" id="JABSNO010000003">
    <property type="protein sequence ID" value="NRS91427.1"/>
    <property type="molecule type" value="Genomic_DNA"/>
</dbReference>
<sequence length="90" mass="10313">MSTSYKATEIDTPYYLTITKVGWVDVFTRKIYLYQSICGSKWGDFAQRLYSKPFTFPVKPFTFPVNPFTFPVKPPAYIVKATAFPVLIIG</sequence>
<reference evidence="1" key="1">
    <citation type="submission" date="2020-05" db="EMBL/GenBank/DDBJ databases">
        <title>Genomic Encyclopedia of Type Strains, Phase IV (KMG-V): Genome sequencing to study the core and pangenomes of soil and plant-associated prokaryotes.</title>
        <authorList>
            <person name="Whitman W."/>
        </authorList>
    </citation>
    <scope>NUCLEOTIDE SEQUENCE</scope>
    <source>
        <strain evidence="1">16F</strain>
    </source>
</reference>
<dbReference type="RefSeq" id="WP_194305146.1">
    <property type="nucleotide sequence ID" value="NZ_JABSNO010000003.1"/>
</dbReference>
<gene>
    <name evidence="1" type="ORF">HNQ03_000494</name>
</gene>
<organism evidence="1 2">
    <name type="scientific">Frigoriflavimonas asaccharolytica</name>
    <dbReference type="NCBI Taxonomy" id="2735899"/>
    <lineage>
        <taxon>Bacteria</taxon>
        <taxon>Pseudomonadati</taxon>
        <taxon>Bacteroidota</taxon>
        <taxon>Flavobacteriia</taxon>
        <taxon>Flavobacteriales</taxon>
        <taxon>Weeksellaceae</taxon>
        <taxon>Frigoriflavimonas</taxon>
    </lineage>
</organism>
<name>A0A8J8K7Y4_9FLAO</name>
<keyword evidence="2" id="KW-1185">Reference proteome</keyword>
<dbReference type="Proteomes" id="UP000610746">
    <property type="component" value="Unassembled WGS sequence"/>
</dbReference>
<dbReference type="AlphaFoldDB" id="A0A8J8K7Y4"/>